<dbReference type="Pfam" id="PF01715">
    <property type="entry name" value="IPPT"/>
    <property type="match status" value="2"/>
</dbReference>
<dbReference type="GO" id="GO:0006400">
    <property type="term" value="P:tRNA modification"/>
    <property type="evidence" value="ECO:0007669"/>
    <property type="project" value="TreeGrafter"/>
</dbReference>
<dbReference type="GO" id="GO:0005524">
    <property type="term" value="F:ATP binding"/>
    <property type="evidence" value="ECO:0007669"/>
    <property type="project" value="UniProtKB-KW"/>
</dbReference>
<dbReference type="InterPro" id="IPR039657">
    <property type="entry name" value="Dimethylallyltransferase"/>
</dbReference>
<dbReference type="SUPFAM" id="SSF52540">
    <property type="entry name" value="P-loop containing nucleoside triphosphate hydrolases"/>
    <property type="match status" value="1"/>
</dbReference>
<keyword evidence="4" id="KW-0547">Nucleotide-binding</keyword>
<comment type="similarity">
    <text evidence="1">Belongs to the IPP transferase family.</text>
</comment>
<keyword evidence="5" id="KW-0067">ATP-binding</keyword>
<gene>
    <name evidence="6" type="ORF">Sradi_3651000</name>
</gene>
<dbReference type="GO" id="GO:0052381">
    <property type="term" value="F:tRNA dimethylallyltransferase activity"/>
    <property type="evidence" value="ECO:0007669"/>
    <property type="project" value="TreeGrafter"/>
</dbReference>
<dbReference type="InterPro" id="IPR027417">
    <property type="entry name" value="P-loop_NTPase"/>
</dbReference>
<dbReference type="Gene3D" id="3.40.50.300">
    <property type="entry name" value="P-loop containing nucleotide triphosphate hydrolases"/>
    <property type="match status" value="1"/>
</dbReference>
<reference evidence="6" key="1">
    <citation type="submission" date="2020-06" db="EMBL/GenBank/DDBJ databases">
        <authorList>
            <person name="Li T."/>
            <person name="Hu X."/>
            <person name="Zhang T."/>
            <person name="Song X."/>
            <person name="Zhang H."/>
            <person name="Dai N."/>
            <person name="Sheng W."/>
            <person name="Hou X."/>
            <person name="Wei L."/>
        </authorList>
    </citation>
    <scope>NUCLEOTIDE SEQUENCE</scope>
    <source>
        <strain evidence="6">G02</strain>
        <tissue evidence="6">Leaf</tissue>
    </source>
</reference>
<dbReference type="GO" id="GO:0005739">
    <property type="term" value="C:mitochondrion"/>
    <property type="evidence" value="ECO:0007669"/>
    <property type="project" value="TreeGrafter"/>
</dbReference>
<organism evidence="6">
    <name type="scientific">Sesamum radiatum</name>
    <name type="common">Black benniseed</name>
    <dbReference type="NCBI Taxonomy" id="300843"/>
    <lineage>
        <taxon>Eukaryota</taxon>
        <taxon>Viridiplantae</taxon>
        <taxon>Streptophyta</taxon>
        <taxon>Embryophyta</taxon>
        <taxon>Tracheophyta</taxon>
        <taxon>Spermatophyta</taxon>
        <taxon>Magnoliopsida</taxon>
        <taxon>eudicotyledons</taxon>
        <taxon>Gunneridae</taxon>
        <taxon>Pentapetalae</taxon>
        <taxon>asterids</taxon>
        <taxon>lamiids</taxon>
        <taxon>Lamiales</taxon>
        <taxon>Pedaliaceae</taxon>
        <taxon>Sesamum</taxon>
    </lineage>
</organism>
<keyword evidence="3" id="KW-0203">Cytokinin biosynthesis</keyword>
<dbReference type="GO" id="GO:0009691">
    <property type="term" value="P:cytokinin biosynthetic process"/>
    <property type="evidence" value="ECO:0007669"/>
    <property type="project" value="UniProtKB-KW"/>
</dbReference>
<evidence type="ECO:0000256" key="3">
    <source>
        <dbReference type="ARBA" id="ARBA00022712"/>
    </source>
</evidence>
<proteinExistence type="inferred from homology"/>
<protein>
    <submittedName>
        <fullName evidence="6">Adenylate isopentenyltransferase 5, chloroplastic</fullName>
    </submittedName>
</protein>
<reference evidence="6" key="2">
    <citation type="journal article" date="2024" name="Plant">
        <title>Genomic evolution and insights into agronomic trait innovations of Sesamum species.</title>
        <authorList>
            <person name="Miao H."/>
            <person name="Wang L."/>
            <person name="Qu L."/>
            <person name="Liu H."/>
            <person name="Sun Y."/>
            <person name="Le M."/>
            <person name="Wang Q."/>
            <person name="Wei S."/>
            <person name="Zheng Y."/>
            <person name="Lin W."/>
            <person name="Duan Y."/>
            <person name="Cao H."/>
            <person name="Xiong S."/>
            <person name="Wang X."/>
            <person name="Wei L."/>
            <person name="Li C."/>
            <person name="Ma Q."/>
            <person name="Ju M."/>
            <person name="Zhao R."/>
            <person name="Li G."/>
            <person name="Mu C."/>
            <person name="Tian Q."/>
            <person name="Mei H."/>
            <person name="Zhang T."/>
            <person name="Gao T."/>
            <person name="Zhang H."/>
        </authorList>
    </citation>
    <scope>NUCLEOTIDE SEQUENCE</scope>
    <source>
        <strain evidence="6">G02</strain>
    </source>
</reference>
<dbReference type="PANTHER" id="PTHR11088">
    <property type="entry name" value="TRNA DIMETHYLALLYLTRANSFERASE"/>
    <property type="match status" value="1"/>
</dbReference>
<evidence type="ECO:0000256" key="1">
    <source>
        <dbReference type="ARBA" id="ARBA00005842"/>
    </source>
</evidence>
<dbReference type="PANTHER" id="PTHR11088:SF74">
    <property type="entry name" value="ADENYLATE ISOPENTENYLTRANSFERASE 5, CHLOROPLASTIC"/>
    <property type="match status" value="1"/>
</dbReference>
<comment type="caution">
    <text evidence="6">The sequence shown here is derived from an EMBL/GenBank/DDBJ whole genome shotgun (WGS) entry which is preliminary data.</text>
</comment>
<dbReference type="EMBL" id="JACGWJ010000015">
    <property type="protein sequence ID" value="KAL0367609.1"/>
    <property type="molecule type" value="Genomic_DNA"/>
</dbReference>
<evidence type="ECO:0000256" key="2">
    <source>
        <dbReference type="ARBA" id="ARBA00022679"/>
    </source>
</evidence>
<evidence type="ECO:0000256" key="5">
    <source>
        <dbReference type="ARBA" id="ARBA00022840"/>
    </source>
</evidence>
<evidence type="ECO:0000256" key="4">
    <source>
        <dbReference type="ARBA" id="ARBA00022741"/>
    </source>
</evidence>
<accession>A0AAW2QIH0</accession>
<sequence length="328" mass="36820">MSISTWKPAQSSLTNFSVRGMINKHQGKDKVVVVLGATGTGKSRLAIDLATRFGAEVINSDKIQVYKGLDIVTNKVSNEECRGVPHHLLGIIDPEVDFTVHDFVHHALLVVDAIVQKNRLPIIAGVLLSWMDVAIPVLHSYVSKRVDQMVDSGLVEEGKAFFDPRVRDYDYGIRRAIGVPEMDEFFRSEGLVDGETRAKLLKAAINEIKTNTCKLACRQVEKILKMREEFGWHIHRLNATEVFLRRGGDAEDAWERLVLEPSTNIVARFICKGNIDPKPTITTPSNAISIATTKLGIRRFLVSFRVLALSIWNDHYASFMIHMFMNPV</sequence>
<dbReference type="AlphaFoldDB" id="A0AAW2QIH0"/>
<name>A0AAW2QIH0_SESRA</name>
<keyword evidence="2" id="KW-0808">Transferase</keyword>
<evidence type="ECO:0000313" key="6">
    <source>
        <dbReference type="EMBL" id="KAL0367609.1"/>
    </source>
</evidence>